<evidence type="ECO:0000256" key="7">
    <source>
        <dbReference type="PIRNR" id="PIRNR006621"/>
    </source>
</evidence>
<keyword evidence="5" id="KW-0521">NADP</keyword>
<evidence type="ECO:0000256" key="3">
    <source>
        <dbReference type="ARBA" id="ARBA00022643"/>
    </source>
</evidence>
<dbReference type="InterPro" id="IPR001269">
    <property type="entry name" value="DUS_fam"/>
</dbReference>
<gene>
    <name evidence="11" type="ORF">MM59RIKEN_08750</name>
</gene>
<dbReference type="PANTHER" id="PTHR45846">
    <property type="entry name" value="TRNA-DIHYDROURIDINE(47) SYNTHASE [NAD(P)(+)]-LIKE"/>
    <property type="match status" value="1"/>
</dbReference>
<organism evidence="11 12">
    <name type="scientific">Pusillibacter faecalis</name>
    <dbReference type="NCBI Taxonomy" id="2714358"/>
    <lineage>
        <taxon>Bacteria</taxon>
        <taxon>Bacillati</taxon>
        <taxon>Bacillota</taxon>
        <taxon>Clostridia</taxon>
        <taxon>Eubacteriales</taxon>
        <taxon>Oscillospiraceae</taxon>
        <taxon>Pusillibacter</taxon>
    </lineage>
</organism>
<dbReference type="KEGG" id="pfaa:MM59RIKEN_08750"/>
<dbReference type="GO" id="GO:0003723">
    <property type="term" value="F:RNA binding"/>
    <property type="evidence" value="ECO:0007669"/>
    <property type="project" value="TreeGrafter"/>
</dbReference>
<evidence type="ECO:0000313" key="11">
    <source>
        <dbReference type="EMBL" id="BCK83556.1"/>
    </source>
</evidence>
<evidence type="ECO:0000256" key="2">
    <source>
        <dbReference type="ARBA" id="ARBA00022630"/>
    </source>
</evidence>
<dbReference type="GO" id="GO:0050660">
    <property type="term" value="F:flavin adenine dinucleotide binding"/>
    <property type="evidence" value="ECO:0007669"/>
    <property type="project" value="InterPro"/>
</dbReference>
<dbReference type="GO" id="GO:0017150">
    <property type="term" value="F:tRNA dihydrouridine synthase activity"/>
    <property type="evidence" value="ECO:0007669"/>
    <property type="project" value="InterPro"/>
</dbReference>
<feature type="binding site" evidence="9">
    <location>
        <position position="66"/>
    </location>
    <ligand>
        <name>FMN</name>
        <dbReference type="ChEBI" id="CHEBI:58210"/>
    </ligand>
</feature>
<keyword evidence="6 7" id="KW-0560">Oxidoreductase</keyword>
<evidence type="ECO:0000256" key="8">
    <source>
        <dbReference type="PIRSR" id="PIRSR006621-1"/>
    </source>
</evidence>
<dbReference type="Gene3D" id="3.20.20.70">
    <property type="entry name" value="Aldolase class I"/>
    <property type="match status" value="1"/>
</dbReference>
<evidence type="ECO:0000256" key="4">
    <source>
        <dbReference type="ARBA" id="ARBA00022694"/>
    </source>
</evidence>
<dbReference type="InterPro" id="IPR035587">
    <property type="entry name" value="DUS-like_FMN-bd"/>
</dbReference>
<keyword evidence="3 7" id="KW-0288">FMN</keyword>
<keyword evidence="12" id="KW-1185">Reference proteome</keyword>
<evidence type="ECO:0000259" key="10">
    <source>
        <dbReference type="Pfam" id="PF01207"/>
    </source>
</evidence>
<proteinExistence type="inferred from homology"/>
<sequence>MIQRLDFAPLDGITRSVFRRVWFRHFGGADRIFVPFFSPTHHHIVTPRDLREITREGAKDLPLVPQVMSRLAPDFLWAAEVLEDLGYREINLNLGCPSGTVTAKGKGSGFLSRPEELDAFFDQVFSSVRLPVSVKTRLGYQTPEEFPRLLEIFNRYPIACLTIHARVRPEKYKGPLHLDVFEAALRESKNPVCYNGDLQTVVGVRAFETRFPAAEAVMIGRGGVADPALFRKLQGGPPASREELQSFTQELYREYQAFYGQVGTAAQRMREVWFYLIHLFEDTERLNRPMRRFRTPGEYEAAEAAIFRELVLREDAQGVLA</sequence>
<comment type="function">
    <text evidence="7">Catalyzes the synthesis of 5,6-dihydrouridine (D), a modified base found in the D-loop of most tRNAs, via the reduction of the C5-C6 double bond in target uridines.</text>
</comment>
<dbReference type="CDD" id="cd02801">
    <property type="entry name" value="DUS_like_FMN"/>
    <property type="match status" value="1"/>
</dbReference>
<dbReference type="PROSITE" id="PS01136">
    <property type="entry name" value="UPF0034"/>
    <property type="match status" value="1"/>
</dbReference>
<comment type="cofactor">
    <cofactor evidence="1 7 9">
        <name>FMN</name>
        <dbReference type="ChEBI" id="CHEBI:58210"/>
    </cofactor>
</comment>
<dbReference type="PANTHER" id="PTHR45846:SF1">
    <property type="entry name" value="TRNA-DIHYDROURIDINE(47) SYNTHASE [NAD(P)(+)]-LIKE"/>
    <property type="match status" value="1"/>
</dbReference>
<evidence type="ECO:0000256" key="6">
    <source>
        <dbReference type="ARBA" id="ARBA00023002"/>
    </source>
</evidence>
<keyword evidence="4 7" id="KW-0819">tRNA processing</keyword>
<accession>A0A810QCP7</accession>
<dbReference type="PIRSF" id="PIRSF006621">
    <property type="entry name" value="Dus"/>
    <property type="match status" value="1"/>
</dbReference>
<evidence type="ECO:0000313" key="12">
    <source>
        <dbReference type="Proteomes" id="UP000679848"/>
    </source>
</evidence>
<name>A0A810QCP7_9FIRM</name>
<dbReference type="InterPro" id="IPR013785">
    <property type="entry name" value="Aldolase_TIM"/>
</dbReference>
<dbReference type="Pfam" id="PF01207">
    <property type="entry name" value="Dus"/>
    <property type="match status" value="1"/>
</dbReference>
<evidence type="ECO:0000256" key="5">
    <source>
        <dbReference type="ARBA" id="ARBA00022857"/>
    </source>
</evidence>
<dbReference type="Proteomes" id="UP000679848">
    <property type="component" value="Chromosome"/>
</dbReference>
<dbReference type="EMBL" id="AP023420">
    <property type="protein sequence ID" value="BCK83556.1"/>
    <property type="molecule type" value="Genomic_DNA"/>
</dbReference>
<dbReference type="RefSeq" id="WP_213542767.1">
    <property type="nucleotide sequence ID" value="NZ_AP023420.1"/>
</dbReference>
<evidence type="ECO:0000256" key="1">
    <source>
        <dbReference type="ARBA" id="ARBA00001917"/>
    </source>
</evidence>
<protein>
    <recommendedName>
        <fullName evidence="7">tRNA-dihydrouridine synthase</fullName>
        <ecNumber evidence="7">1.3.1.-</ecNumber>
    </recommendedName>
</protein>
<feature type="domain" description="DUS-like FMN-binding" evidence="10">
    <location>
        <begin position="7"/>
        <end position="302"/>
    </location>
</feature>
<reference evidence="11" key="1">
    <citation type="submission" date="2020-09" db="EMBL/GenBank/DDBJ databases">
        <title>New species isolated from human feces.</title>
        <authorList>
            <person name="Kitahara M."/>
            <person name="Shigeno Y."/>
            <person name="Shime M."/>
            <person name="Matsumoto Y."/>
            <person name="Nakamura S."/>
            <person name="Motooka D."/>
            <person name="Fukuoka S."/>
            <person name="Nishikawa H."/>
            <person name="Benno Y."/>
        </authorList>
    </citation>
    <scope>NUCLEOTIDE SEQUENCE</scope>
    <source>
        <strain evidence="11">MM59</strain>
    </source>
</reference>
<comment type="similarity">
    <text evidence="7">Belongs to the dus family.</text>
</comment>
<keyword evidence="2 7" id="KW-0285">Flavoprotein</keyword>
<feature type="active site" description="Proton donor" evidence="8">
    <location>
        <position position="96"/>
    </location>
</feature>
<feature type="binding site" evidence="9">
    <location>
        <position position="164"/>
    </location>
    <ligand>
        <name>FMN</name>
        <dbReference type="ChEBI" id="CHEBI:58210"/>
    </ligand>
</feature>
<evidence type="ECO:0000256" key="9">
    <source>
        <dbReference type="PIRSR" id="PIRSR006621-2"/>
    </source>
</evidence>
<feature type="binding site" evidence="9">
    <location>
        <begin position="220"/>
        <end position="221"/>
    </location>
    <ligand>
        <name>FMN</name>
        <dbReference type="ChEBI" id="CHEBI:58210"/>
    </ligand>
</feature>
<dbReference type="EC" id="1.3.1.-" evidence="7"/>
<dbReference type="AlphaFoldDB" id="A0A810QCP7"/>
<feature type="binding site" evidence="9">
    <location>
        <position position="135"/>
    </location>
    <ligand>
        <name>FMN</name>
        <dbReference type="ChEBI" id="CHEBI:58210"/>
    </ligand>
</feature>
<keyword evidence="9" id="KW-0547">Nucleotide-binding</keyword>
<dbReference type="InterPro" id="IPR018517">
    <property type="entry name" value="tRNA_hU_synthase_CS"/>
</dbReference>
<dbReference type="SUPFAM" id="SSF51395">
    <property type="entry name" value="FMN-linked oxidoreductases"/>
    <property type="match status" value="1"/>
</dbReference>